<keyword evidence="2" id="KW-1185">Reference proteome</keyword>
<gene>
    <name evidence="1" type="ORF">Tco_1069942</name>
</gene>
<dbReference type="EMBL" id="BQNB010019710">
    <property type="protein sequence ID" value="GJT88225.1"/>
    <property type="molecule type" value="Genomic_DNA"/>
</dbReference>
<sequence>MRSLLHTSNHIMLVTGANIAIDMKLMSSSRVKSHIGLKRIKEVQAFYEGTAKVHKGTDEVLEGTAQEYKSTAHSLFKSHGALDLGSTSLGNMISMKNEGTAQVHEGTAQVHEALDIGSRILVVDATELTETIGHIQDSRDGEYTFKGKLIVDILNHLHALLFDYDKKGKSAWIQGKFFIYISFRGSLCLLVLSLSTRGRLLGIIL</sequence>
<name>A0ABQ5HKC2_9ASTR</name>
<dbReference type="Proteomes" id="UP001151760">
    <property type="component" value="Unassembled WGS sequence"/>
</dbReference>
<accession>A0ABQ5HKC2</accession>
<evidence type="ECO:0000313" key="1">
    <source>
        <dbReference type="EMBL" id="GJT88225.1"/>
    </source>
</evidence>
<reference evidence="1" key="1">
    <citation type="journal article" date="2022" name="Int. J. Mol. Sci.">
        <title>Draft Genome of Tanacetum Coccineum: Genomic Comparison of Closely Related Tanacetum-Family Plants.</title>
        <authorList>
            <person name="Yamashiro T."/>
            <person name="Shiraishi A."/>
            <person name="Nakayama K."/>
            <person name="Satake H."/>
        </authorList>
    </citation>
    <scope>NUCLEOTIDE SEQUENCE</scope>
</reference>
<evidence type="ECO:0000313" key="2">
    <source>
        <dbReference type="Proteomes" id="UP001151760"/>
    </source>
</evidence>
<protein>
    <submittedName>
        <fullName evidence="1">Uncharacterized protein</fullName>
    </submittedName>
</protein>
<proteinExistence type="predicted"/>
<comment type="caution">
    <text evidence="1">The sequence shown here is derived from an EMBL/GenBank/DDBJ whole genome shotgun (WGS) entry which is preliminary data.</text>
</comment>
<reference evidence="1" key="2">
    <citation type="submission" date="2022-01" db="EMBL/GenBank/DDBJ databases">
        <authorList>
            <person name="Yamashiro T."/>
            <person name="Shiraishi A."/>
            <person name="Satake H."/>
            <person name="Nakayama K."/>
        </authorList>
    </citation>
    <scope>NUCLEOTIDE SEQUENCE</scope>
</reference>
<organism evidence="1 2">
    <name type="scientific">Tanacetum coccineum</name>
    <dbReference type="NCBI Taxonomy" id="301880"/>
    <lineage>
        <taxon>Eukaryota</taxon>
        <taxon>Viridiplantae</taxon>
        <taxon>Streptophyta</taxon>
        <taxon>Embryophyta</taxon>
        <taxon>Tracheophyta</taxon>
        <taxon>Spermatophyta</taxon>
        <taxon>Magnoliopsida</taxon>
        <taxon>eudicotyledons</taxon>
        <taxon>Gunneridae</taxon>
        <taxon>Pentapetalae</taxon>
        <taxon>asterids</taxon>
        <taxon>campanulids</taxon>
        <taxon>Asterales</taxon>
        <taxon>Asteraceae</taxon>
        <taxon>Asteroideae</taxon>
        <taxon>Anthemideae</taxon>
        <taxon>Anthemidinae</taxon>
        <taxon>Tanacetum</taxon>
    </lineage>
</organism>